<gene>
    <name evidence="2" type="ORF">LNTAR_13392</name>
</gene>
<keyword evidence="1" id="KW-0472">Membrane</keyword>
<protein>
    <submittedName>
        <fullName evidence="2">Uncharacterized protein</fullName>
    </submittedName>
</protein>
<name>A6DU03_9BACT</name>
<dbReference type="Proteomes" id="UP000004947">
    <property type="component" value="Unassembled WGS sequence"/>
</dbReference>
<organism evidence="2 3">
    <name type="scientific">Lentisphaera araneosa HTCC2155</name>
    <dbReference type="NCBI Taxonomy" id="313628"/>
    <lineage>
        <taxon>Bacteria</taxon>
        <taxon>Pseudomonadati</taxon>
        <taxon>Lentisphaerota</taxon>
        <taxon>Lentisphaeria</taxon>
        <taxon>Lentisphaerales</taxon>
        <taxon>Lentisphaeraceae</taxon>
        <taxon>Lentisphaera</taxon>
    </lineage>
</organism>
<evidence type="ECO:0000256" key="1">
    <source>
        <dbReference type="SAM" id="Phobius"/>
    </source>
</evidence>
<dbReference type="EMBL" id="ABCK01000044">
    <property type="protein sequence ID" value="EDM24869.1"/>
    <property type="molecule type" value="Genomic_DNA"/>
</dbReference>
<keyword evidence="1" id="KW-1133">Transmembrane helix</keyword>
<comment type="caution">
    <text evidence="2">The sequence shown here is derived from an EMBL/GenBank/DDBJ whole genome shotgun (WGS) entry which is preliminary data.</text>
</comment>
<feature type="transmembrane region" description="Helical" evidence="1">
    <location>
        <begin position="6"/>
        <end position="24"/>
    </location>
</feature>
<sequence>MSLFFSLLAIYLLVMYSCFWESEFKRSLHLEDLRVRKVIRNQPKDRATRWIQEAILFSFFTLLFIVFMTVAPEGVLNYLLIFHIIYCLLKTANFNKSAQLQ</sequence>
<evidence type="ECO:0000313" key="3">
    <source>
        <dbReference type="Proteomes" id="UP000004947"/>
    </source>
</evidence>
<accession>A6DU03</accession>
<dbReference type="RefSeq" id="WP_007281289.1">
    <property type="nucleotide sequence ID" value="NZ_ABCK01000044.1"/>
</dbReference>
<feature type="transmembrane region" description="Helical" evidence="1">
    <location>
        <begin position="75"/>
        <end position="92"/>
    </location>
</feature>
<dbReference type="STRING" id="313628.LNTAR_13392"/>
<keyword evidence="1" id="KW-0812">Transmembrane</keyword>
<dbReference type="AlphaFoldDB" id="A6DU03"/>
<feature type="transmembrane region" description="Helical" evidence="1">
    <location>
        <begin position="50"/>
        <end position="69"/>
    </location>
</feature>
<reference evidence="2 3" key="1">
    <citation type="journal article" date="2010" name="J. Bacteriol.">
        <title>Genome sequence of Lentisphaera araneosa HTCC2155T, the type species of the order Lentisphaerales in the phylum Lentisphaerae.</title>
        <authorList>
            <person name="Thrash J.C."/>
            <person name="Cho J.C."/>
            <person name="Vergin K.L."/>
            <person name="Morris R.M."/>
            <person name="Giovannoni S.J."/>
        </authorList>
    </citation>
    <scope>NUCLEOTIDE SEQUENCE [LARGE SCALE GENOMIC DNA]</scope>
    <source>
        <strain evidence="2 3">HTCC2155</strain>
    </source>
</reference>
<evidence type="ECO:0000313" key="2">
    <source>
        <dbReference type="EMBL" id="EDM24869.1"/>
    </source>
</evidence>
<proteinExistence type="predicted"/>
<keyword evidence="3" id="KW-1185">Reference proteome</keyword>